<reference evidence="4" key="1">
    <citation type="submission" date="2021-05" db="EMBL/GenBank/DDBJ databases">
        <authorList>
            <person name="Kaiqin L."/>
            <person name="Jian G."/>
        </authorList>
    </citation>
    <scope>NUCLEOTIDE SEQUENCE</scope>
    <source>
        <strain evidence="4">HDS5</strain>
    </source>
</reference>
<dbReference type="Pfam" id="PF01161">
    <property type="entry name" value="PBP"/>
    <property type="match status" value="1"/>
</dbReference>
<dbReference type="AlphaFoldDB" id="A0A975QLM9"/>
<evidence type="ECO:0000259" key="3">
    <source>
        <dbReference type="PROSITE" id="PS50835"/>
    </source>
</evidence>
<feature type="region of interest" description="Disordered" evidence="2">
    <location>
        <begin position="1"/>
        <end position="22"/>
    </location>
</feature>
<dbReference type="InterPro" id="IPR005247">
    <property type="entry name" value="YbhB_YbcL/LppC-like"/>
</dbReference>
<sequence length="197" mass="20437">MFPVLPSLRTTAAHGVPRSSPGARAGAVAVGAALLASTGCGVPSELRGEMPTDINVTSPMMQEGQPLPAAYSCEADGEPVSPPLSWSGLPDDVGSIALVVDDPSEAVVFWMVYDLDPQLVELRQNTVPGDARQGQNSAGESSYGAPCPEEGDVHEFRFTVYALEGNLDLPEGASIDLTLEGIAEQAVARGTLITSSE</sequence>
<dbReference type="PANTHER" id="PTHR30289">
    <property type="entry name" value="UNCHARACTERIZED PROTEIN YBCL-RELATED"/>
    <property type="match status" value="1"/>
</dbReference>
<dbReference type="PROSITE" id="PS50835">
    <property type="entry name" value="IG_LIKE"/>
    <property type="match status" value="1"/>
</dbReference>
<comment type="similarity">
    <text evidence="1">Belongs to the UPF0098 family.</text>
</comment>
<organism evidence="4 5">
    <name type="scientific">Nocardiopsis eucommiae</name>
    <dbReference type="NCBI Taxonomy" id="2831970"/>
    <lineage>
        <taxon>Bacteria</taxon>
        <taxon>Bacillati</taxon>
        <taxon>Actinomycetota</taxon>
        <taxon>Actinomycetes</taxon>
        <taxon>Streptosporangiales</taxon>
        <taxon>Nocardiopsidaceae</taxon>
        <taxon>Nocardiopsis</taxon>
    </lineage>
</organism>
<evidence type="ECO:0000256" key="2">
    <source>
        <dbReference type="SAM" id="MobiDB-lite"/>
    </source>
</evidence>
<name>A0A975QLM9_9ACTN</name>
<evidence type="ECO:0000313" key="4">
    <source>
        <dbReference type="EMBL" id="QVJ02688.1"/>
    </source>
</evidence>
<dbReference type="NCBIfam" id="TIGR00481">
    <property type="entry name" value="YbhB/YbcL family Raf kinase inhibitor-like protein"/>
    <property type="match status" value="1"/>
</dbReference>
<dbReference type="InterPro" id="IPR007110">
    <property type="entry name" value="Ig-like_dom"/>
</dbReference>
<proteinExistence type="inferred from homology"/>
<dbReference type="SUPFAM" id="SSF49777">
    <property type="entry name" value="PEBP-like"/>
    <property type="match status" value="1"/>
</dbReference>
<feature type="region of interest" description="Disordered" evidence="2">
    <location>
        <begin position="127"/>
        <end position="149"/>
    </location>
</feature>
<evidence type="ECO:0000256" key="1">
    <source>
        <dbReference type="ARBA" id="ARBA00007120"/>
    </source>
</evidence>
<dbReference type="Proteomes" id="UP000682416">
    <property type="component" value="Chromosome"/>
</dbReference>
<dbReference type="InterPro" id="IPR036610">
    <property type="entry name" value="PEBP-like_sf"/>
</dbReference>
<dbReference type="CDD" id="cd00865">
    <property type="entry name" value="PEBP_bact_arch"/>
    <property type="match status" value="1"/>
</dbReference>
<protein>
    <submittedName>
        <fullName evidence="4">YbhB/YbcL family Raf kinase inhibitor-like protein</fullName>
    </submittedName>
</protein>
<feature type="domain" description="Ig-like" evidence="3">
    <location>
        <begin position="51"/>
        <end position="86"/>
    </location>
</feature>
<gene>
    <name evidence="4" type="ORF">KGD82_10380</name>
</gene>
<dbReference type="EMBL" id="CP074402">
    <property type="protein sequence ID" value="QVJ02688.1"/>
    <property type="molecule type" value="Genomic_DNA"/>
</dbReference>
<keyword evidence="5" id="KW-1185">Reference proteome</keyword>
<dbReference type="PANTHER" id="PTHR30289:SF1">
    <property type="entry name" value="PEBP (PHOSPHATIDYLETHANOLAMINE-BINDING PROTEIN) FAMILY PROTEIN"/>
    <property type="match status" value="1"/>
</dbReference>
<dbReference type="RefSeq" id="WP_378739447.1">
    <property type="nucleotide sequence ID" value="NZ_CBDRIY010000023.1"/>
</dbReference>
<accession>A0A975QLM9</accession>
<feature type="compositionally biased region" description="Polar residues" evidence="2">
    <location>
        <begin position="127"/>
        <end position="140"/>
    </location>
</feature>
<dbReference type="Gene3D" id="3.90.280.10">
    <property type="entry name" value="PEBP-like"/>
    <property type="match status" value="1"/>
</dbReference>
<dbReference type="InterPro" id="IPR008914">
    <property type="entry name" value="PEBP"/>
</dbReference>
<dbReference type="KEGG" id="nec:KGD82_10380"/>
<evidence type="ECO:0000313" key="5">
    <source>
        <dbReference type="Proteomes" id="UP000682416"/>
    </source>
</evidence>